<accession>A0A4Z1I8Y6</accession>
<protein>
    <submittedName>
        <fullName evidence="1">Uncharacterized protein</fullName>
    </submittedName>
</protein>
<organism evidence="1 2">
    <name type="scientific">Botryotinia convoluta</name>
    <dbReference type="NCBI Taxonomy" id="54673"/>
    <lineage>
        <taxon>Eukaryota</taxon>
        <taxon>Fungi</taxon>
        <taxon>Dikarya</taxon>
        <taxon>Ascomycota</taxon>
        <taxon>Pezizomycotina</taxon>
        <taxon>Leotiomycetes</taxon>
        <taxon>Helotiales</taxon>
        <taxon>Sclerotiniaceae</taxon>
        <taxon>Botryotinia</taxon>
    </lineage>
</organism>
<dbReference type="Proteomes" id="UP000297527">
    <property type="component" value="Unassembled WGS sequence"/>
</dbReference>
<dbReference type="AlphaFoldDB" id="A0A4Z1I8Y6"/>
<dbReference type="EMBL" id="PQXN01000059">
    <property type="protein sequence ID" value="TGO58028.1"/>
    <property type="molecule type" value="Genomic_DNA"/>
</dbReference>
<evidence type="ECO:0000313" key="1">
    <source>
        <dbReference type="EMBL" id="TGO58028.1"/>
    </source>
</evidence>
<reference evidence="1 2" key="1">
    <citation type="submission" date="2017-12" db="EMBL/GenBank/DDBJ databases">
        <title>Comparative genomics of Botrytis spp.</title>
        <authorList>
            <person name="Valero-Jimenez C.A."/>
            <person name="Tapia P."/>
            <person name="Veloso J."/>
            <person name="Silva-Moreno E."/>
            <person name="Staats M."/>
            <person name="Valdes J.H."/>
            <person name="Van Kan J.A.L."/>
        </authorList>
    </citation>
    <scope>NUCLEOTIDE SEQUENCE [LARGE SCALE GENOMIC DNA]</scope>
    <source>
        <strain evidence="1 2">MUCL11595</strain>
    </source>
</reference>
<evidence type="ECO:0000313" key="2">
    <source>
        <dbReference type="Proteomes" id="UP000297527"/>
    </source>
</evidence>
<gene>
    <name evidence="1" type="ORF">BCON_0059g00070</name>
</gene>
<comment type="caution">
    <text evidence="1">The sequence shown here is derived from an EMBL/GenBank/DDBJ whole genome shotgun (WGS) entry which is preliminary data.</text>
</comment>
<keyword evidence="2" id="KW-1185">Reference proteome</keyword>
<proteinExistence type="predicted"/>
<name>A0A4Z1I8Y6_9HELO</name>
<sequence length="74" mass="8259">MNVTDGFVDDVDDGRVYSIFYEDLMFIKEEYIPELFLSSSSSSSTYLIFHIKPDDPVGGEGGFVRTGVINNIKA</sequence>